<proteinExistence type="predicted"/>
<accession>A0A9Q1J950</accession>
<evidence type="ECO:0000313" key="3">
    <source>
        <dbReference type="Proteomes" id="UP001152622"/>
    </source>
</evidence>
<reference evidence="2" key="1">
    <citation type="journal article" date="2023" name="Science">
        <title>Genome structures resolve the early diversification of teleost fishes.</title>
        <authorList>
            <person name="Parey E."/>
            <person name="Louis A."/>
            <person name="Montfort J."/>
            <person name="Bouchez O."/>
            <person name="Roques C."/>
            <person name="Iampietro C."/>
            <person name="Lluch J."/>
            <person name="Castinel A."/>
            <person name="Donnadieu C."/>
            <person name="Desvignes T."/>
            <person name="Floi Bucao C."/>
            <person name="Jouanno E."/>
            <person name="Wen M."/>
            <person name="Mejri S."/>
            <person name="Dirks R."/>
            <person name="Jansen H."/>
            <person name="Henkel C."/>
            <person name="Chen W.J."/>
            <person name="Zahm M."/>
            <person name="Cabau C."/>
            <person name="Klopp C."/>
            <person name="Thompson A.W."/>
            <person name="Robinson-Rechavi M."/>
            <person name="Braasch I."/>
            <person name="Lecointre G."/>
            <person name="Bobe J."/>
            <person name="Postlethwait J.H."/>
            <person name="Berthelot C."/>
            <person name="Roest Crollius H."/>
            <person name="Guiguen Y."/>
        </authorList>
    </citation>
    <scope>NUCLEOTIDE SEQUENCE</scope>
    <source>
        <strain evidence="2">WJC10195</strain>
    </source>
</reference>
<keyword evidence="3" id="KW-1185">Reference proteome</keyword>
<comment type="caution">
    <text evidence="2">The sequence shown here is derived from an EMBL/GenBank/DDBJ whole genome shotgun (WGS) entry which is preliminary data.</text>
</comment>
<evidence type="ECO:0000256" key="1">
    <source>
        <dbReference type="SAM" id="MobiDB-lite"/>
    </source>
</evidence>
<dbReference type="Proteomes" id="UP001152622">
    <property type="component" value="Chromosome 2"/>
</dbReference>
<name>A0A9Q1J950_SYNKA</name>
<gene>
    <name evidence="2" type="ORF">SKAU_G00047880</name>
</gene>
<feature type="compositionally biased region" description="Basic residues" evidence="1">
    <location>
        <begin position="60"/>
        <end position="74"/>
    </location>
</feature>
<organism evidence="2 3">
    <name type="scientific">Synaphobranchus kaupii</name>
    <name type="common">Kaup's arrowtooth eel</name>
    <dbReference type="NCBI Taxonomy" id="118154"/>
    <lineage>
        <taxon>Eukaryota</taxon>
        <taxon>Metazoa</taxon>
        <taxon>Chordata</taxon>
        <taxon>Craniata</taxon>
        <taxon>Vertebrata</taxon>
        <taxon>Euteleostomi</taxon>
        <taxon>Actinopterygii</taxon>
        <taxon>Neopterygii</taxon>
        <taxon>Teleostei</taxon>
        <taxon>Anguilliformes</taxon>
        <taxon>Synaphobranchidae</taxon>
        <taxon>Synaphobranchus</taxon>
    </lineage>
</organism>
<feature type="compositionally biased region" description="Polar residues" evidence="1">
    <location>
        <begin position="1"/>
        <end position="12"/>
    </location>
</feature>
<dbReference type="EMBL" id="JAINUF010000002">
    <property type="protein sequence ID" value="KAJ8374208.1"/>
    <property type="molecule type" value="Genomic_DNA"/>
</dbReference>
<protein>
    <submittedName>
        <fullName evidence="2">Uncharacterized protein</fullName>
    </submittedName>
</protein>
<evidence type="ECO:0000313" key="2">
    <source>
        <dbReference type="EMBL" id="KAJ8374208.1"/>
    </source>
</evidence>
<dbReference type="AlphaFoldDB" id="A0A9Q1J950"/>
<sequence length="106" mass="11710">MHLYRQSQQRNSPYGVKKTASVAVAVETDPSRSRPRRRSSGKGSGGGTGTHALPATVRRSVSRARSRAASHRGFSRAPSLRERRKLRLRLLRNLAKARTAYDSPSV</sequence>
<feature type="region of interest" description="Disordered" evidence="1">
    <location>
        <begin position="1"/>
        <end position="83"/>
    </location>
</feature>